<dbReference type="PANTHER" id="PTHR46043">
    <property type="entry name" value="ARM REPEAT SUPERFAMILY PROTEIN"/>
    <property type="match status" value="1"/>
</dbReference>
<dbReference type="GeneID" id="103990509"/>
<dbReference type="FunCoup" id="A0A804JSP1">
    <property type="interactions" value="2469"/>
</dbReference>
<accession>A0A804JSP1</accession>
<protein>
    <recommendedName>
        <fullName evidence="3">DUF7032 domain-containing protein</fullName>
    </recommendedName>
</protein>
<dbReference type="AlphaFoldDB" id="A0A804JSP1"/>
<dbReference type="Pfam" id="PF23005">
    <property type="entry name" value="DUF7032"/>
    <property type="match status" value="1"/>
</dbReference>
<proteinExistence type="predicted"/>
<dbReference type="SMART" id="SM00185">
    <property type="entry name" value="ARM"/>
    <property type="match status" value="8"/>
</dbReference>
<organism evidence="4 5">
    <name type="scientific">Musa acuminata subsp. malaccensis</name>
    <name type="common">Wild banana</name>
    <name type="synonym">Musa malaccensis</name>
    <dbReference type="NCBI Taxonomy" id="214687"/>
    <lineage>
        <taxon>Eukaryota</taxon>
        <taxon>Viridiplantae</taxon>
        <taxon>Streptophyta</taxon>
        <taxon>Embryophyta</taxon>
        <taxon>Tracheophyta</taxon>
        <taxon>Spermatophyta</taxon>
        <taxon>Magnoliopsida</taxon>
        <taxon>Liliopsida</taxon>
        <taxon>Zingiberales</taxon>
        <taxon>Musaceae</taxon>
        <taxon>Musa</taxon>
    </lineage>
</organism>
<feature type="domain" description="DUF7032" evidence="3">
    <location>
        <begin position="102"/>
        <end position="210"/>
    </location>
</feature>
<dbReference type="InterPro" id="IPR054296">
    <property type="entry name" value="DUF7032"/>
</dbReference>
<sequence length="640" mass="68099">MRVSSVLSLLLREEKPLLSVIFLFALASFAFLKNKKKGSGVAVATASVSGRHVSQPPQQNDPVEDQRDQHHQQQQRVMVEETEHNTSDGNVAAMPVEDWLSRARLLVPTALEKARSARGFAGRWKSIASKIERVPTCLSDLSTHPCFARHALCRELLESVAATLSEAVELADRCCGGDGGKLRMQSDLDALSGKLDLNLRDCGLLVKTGVLGEAGPPPASTPARPGEAEFSRSKLCELLARLQIGHAEAKHRALDGLLEAMREDGKSVMAVLCRSNVSALVHLLTASSPKVREKAATAVYSLTESENCGNLLVSEGVLPPLIRLLESGSLVAREKAVISLQRLSISADTARSIAGHGGILPLIEVCQVGDSTSQSAAAGALKNLSAVPEVRQSLADEGVVRVMINLLDCSVVSGSKAHAAGCLQQLTSSNESLRRWVVSEGGVRSLLAYIDGPSPQEAAVGALKNLVCSAPMDRLISLGLLPRLVHALKDGSPGAQQAAAAAICKITSSAEAKRTVGESGCTPLLVKMLEAKSNGAREAAAQAMASLMTHPHNAREAKKEEKGVANLVRLLDPTPQNTAKKYAVACLLILSSSKRCKKMMVSHGGIGYLKKLAEVDVPGARKLLERLQRGRLRSLLFARR</sequence>
<evidence type="ECO:0000259" key="3">
    <source>
        <dbReference type="Pfam" id="PF23005"/>
    </source>
</evidence>
<dbReference type="InterPro" id="IPR016024">
    <property type="entry name" value="ARM-type_fold"/>
</dbReference>
<evidence type="ECO:0000256" key="2">
    <source>
        <dbReference type="SAM" id="MobiDB-lite"/>
    </source>
</evidence>
<keyword evidence="5" id="KW-1185">Reference proteome</keyword>
<reference evidence="4" key="1">
    <citation type="submission" date="2021-05" db="UniProtKB">
        <authorList>
            <consortium name="EnsemblPlants"/>
        </authorList>
    </citation>
    <scope>IDENTIFICATION</scope>
    <source>
        <strain evidence="4">subsp. malaccensis</strain>
    </source>
</reference>
<dbReference type="OrthoDB" id="409644at2759"/>
<dbReference type="Proteomes" id="UP000012960">
    <property type="component" value="Unplaced"/>
</dbReference>
<dbReference type="InterPro" id="IPR011989">
    <property type="entry name" value="ARM-like"/>
</dbReference>
<evidence type="ECO:0000313" key="5">
    <source>
        <dbReference type="Proteomes" id="UP000012960"/>
    </source>
</evidence>
<evidence type="ECO:0000313" key="4">
    <source>
        <dbReference type="EnsemblPlants" id="Ma07_p05990.1"/>
    </source>
</evidence>
<dbReference type="EnsemblPlants" id="Ma07_t05990.1">
    <property type="protein sequence ID" value="Ma07_p05990.1"/>
    <property type="gene ID" value="Ma07_g05990"/>
</dbReference>
<dbReference type="Gramene" id="Ma07_t05990.1">
    <property type="protein sequence ID" value="Ma07_p05990.1"/>
    <property type="gene ID" value="Ma07_g05990"/>
</dbReference>
<name>A0A804JSP1_MUSAM</name>
<feature type="region of interest" description="Disordered" evidence="2">
    <location>
        <begin position="47"/>
        <end position="72"/>
    </location>
</feature>
<dbReference type="InterPro" id="IPR000225">
    <property type="entry name" value="Armadillo"/>
</dbReference>
<dbReference type="PROSITE" id="PS50176">
    <property type="entry name" value="ARM_REPEAT"/>
    <property type="match status" value="1"/>
</dbReference>
<evidence type="ECO:0000256" key="1">
    <source>
        <dbReference type="PROSITE-ProRule" id="PRU00259"/>
    </source>
</evidence>
<dbReference type="OMA" id="MVRVSIH"/>
<feature type="repeat" description="ARM" evidence="1">
    <location>
        <begin position="316"/>
        <end position="358"/>
    </location>
</feature>
<dbReference type="Gene3D" id="1.25.10.10">
    <property type="entry name" value="Leucine-rich Repeat Variant"/>
    <property type="match status" value="3"/>
</dbReference>
<dbReference type="InParanoid" id="A0A804JSP1"/>
<dbReference type="SUPFAM" id="SSF48371">
    <property type="entry name" value="ARM repeat"/>
    <property type="match status" value="1"/>
</dbReference>
<dbReference type="PANTHER" id="PTHR46043:SF9">
    <property type="entry name" value="ARM REPEAT SUPERFAMILY PROTEIN"/>
    <property type="match status" value="1"/>
</dbReference>